<dbReference type="PROSITE" id="PS50935">
    <property type="entry name" value="SSB"/>
    <property type="match status" value="1"/>
</dbReference>
<dbReference type="InterPro" id="IPR000424">
    <property type="entry name" value="Primosome_PriB/ssb"/>
</dbReference>
<reference evidence="5" key="1">
    <citation type="submission" date="2022-06" db="EMBL/GenBank/DDBJ databases">
        <title>Ornithinimicrobium HY1793.</title>
        <authorList>
            <person name="Huang Y."/>
        </authorList>
    </citation>
    <scope>NUCLEOTIDE SEQUENCE</scope>
    <source>
        <strain evidence="5">HY1793</strain>
    </source>
</reference>
<evidence type="ECO:0000313" key="6">
    <source>
        <dbReference type="Proteomes" id="UP001056455"/>
    </source>
</evidence>
<dbReference type="InterPro" id="IPR011344">
    <property type="entry name" value="ssDNA-bd"/>
</dbReference>
<dbReference type="InterPro" id="IPR012340">
    <property type="entry name" value="NA-bd_OB-fold"/>
</dbReference>
<gene>
    <name evidence="5" type="ORF">NF556_15485</name>
</gene>
<dbReference type="NCBIfam" id="TIGR00621">
    <property type="entry name" value="ssb"/>
    <property type="match status" value="1"/>
</dbReference>
<organism evidence="5 6">
    <name type="scientific">Ornithinimicrobium faecis</name>
    <dbReference type="NCBI Taxonomy" id="2934158"/>
    <lineage>
        <taxon>Bacteria</taxon>
        <taxon>Bacillati</taxon>
        <taxon>Actinomycetota</taxon>
        <taxon>Actinomycetes</taxon>
        <taxon>Micrococcales</taxon>
        <taxon>Ornithinimicrobiaceae</taxon>
        <taxon>Ornithinimicrobium</taxon>
    </lineage>
</organism>
<protein>
    <recommendedName>
        <fullName evidence="3">Single-stranded DNA-binding protein</fullName>
    </recommendedName>
</protein>
<dbReference type="Proteomes" id="UP001056455">
    <property type="component" value="Chromosome"/>
</dbReference>
<proteinExistence type="predicted"/>
<sequence>MSDATVTVVGRLTAKPTYGHTKNNDVFANFDVAVNHGYYDRERKMYIETGASFFSVSTFRNLAINAIESLERGTPVIVQGRLRLVKWESNDKQGMTARIEANSVGPDLNWGQADYTNIKRPRLEGDDPMDDPNVLGATPGDPQGFDSEPPEDLDEDVDEAAERIPAVLSA</sequence>
<evidence type="ECO:0000256" key="2">
    <source>
        <dbReference type="PROSITE-ProRule" id="PRU00252"/>
    </source>
</evidence>
<name>A0ABY4YQG2_9MICO</name>
<feature type="region of interest" description="Disordered" evidence="4">
    <location>
        <begin position="119"/>
        <end position="170"/>
    </location>
</feature>
<dbReference type="SUPFAM" id="SSF50249">
    <property type="entry name" value="Nucleic acid-binding proteins"/>
    <property type="match status" value="1"/>
</dbReference>
<keyword evidence="6" id="KW-1185">Reference proteome</keyword>
<evidence type="ECO:0000256" key="1">
    <source>
        <dbReference type="ARBA" id="ARBA00023125"/>
    </source>
</evidence>
<dbReference type="CDD" id="cd04496">
    <property type="entry name" value="SSB_OBF"/>
    <property type="match status" value="1"/>
</dbReference>
<keyword evidence="1 2" id="KW-0238">DNA-binding</keyword>
<dbReference type="RefSeq" id="WP_252591916.1">
    <property type="nucleotide sequence ID" value="NZ_CP099489.1"/>
</dbReference>
<evidence type="ECO:0000256" key="4">
    <source>
        <dbReference type="SAM" id="MobiDB-lite"/>
    </source>
</evidence>
<dbReference type="Pfam" id="PF00436">
    <property type="entry name" value="SSB"/>
    <property type="match status" value="1"/>
</dbReference>
<evidence type="ECO:0000313" key="5">
    <source>
        <dbReference type="EMBL" id="USQ79015.1"/>
    </source>
</evidence>
<evidence type="ECO:0000256" key="3">
    <source>
        <dbReference type="RuleBase" id="RU000524"/>
    </source>
</evidence>
<dbReference type="Gene3D" id="2.40.50.140">
    <property type="entry name" value="Nucleic acid-binding proteins"/>
    <property type="match status" value="1"/>
</dbReference>
<accession>A0ABY4YQG2</accession>
<dbReference type="GO" id="GO:0003677">
    <property type="term" value="F:DNA binding"/>
    <property type="evidence" value="ECO:0007669"/>
    <property type="project" value="UniProtKB-KW"/>
</dbReference>
<feature type="compositionally biased region" description="Acidic residues" evidence="4">
    <location>
        <begin position="148"/>
        <end position="159"/>
    </location>
</feature>
<dbReference type="EMBL" id="CP099489">
    <property type="protein sequence ID" value="USQ79015.1"/>
    <property type="molecule type" value="Genomic_DNA"/>
</dbReference>